<dbReference type="Gene3D" id="3.40.190.170">
    <property type="entry name" value="Bacterial extracellular solute-binding protein, family 7"/>
    <property type="match status" value="1"/>
</dbReference>
<dbReference type="InterPro" id="IPR018389">
    <property type="entry name" value="DctP_fam"/>
</dbReference>
<evidence type="ECO:0000256" key="3">
    <source>
        <dbReference type="ARBA" id="ARBA00022729"/>
    </source>
</evidence>
<dbReference type="NCBIfam" id="NF037995">
    <property type="entry name" value="TRAP_S1"/>
    <property type="match status" value="1"/>
</dbReference>
<dbReference type="Proteomes" id="UP000279029">
    <property type="component" value="Chromosome"/>
</dbReference>
<feature type="region of interest" description="Disordered" evidence="4">
    <location>
        <begin position="29"/>
        <end position="52"/>
    </location>
</feature>
<proteinExistence type="inferred from homology"/>
<evidence type="ECO:0000256" key="1">
    <source>
        <dbReference type="ARBA" id="ARBA00009023"/>
    </source>
</evidence>
<feature type="compositionally biased region" description="Acidic residues" evidence="4">
    <location>
        <begin position="41"/>
        <end position="52"/>
    </location>
</feature>
<keyword evidence="3" id="KW-0732">Signal</keyword>
<dbReference type="InterPro" id="IPR004682">
    <property type="entry name" value="TRAP_DctP"/>
</dbReference>
<reference evidence="5 6" key="1">
    <citation type="submission" date="2018-09" db="EMBL/GenBank/DDBJ databases">
        <authorList>
            <person name="Postec A."/>
        </authorList>
    </citation>
    <scope>NUCLEOTIDE SEQUENCE [LARGE SCALE GENOMIC DNA]</scope>
    <source>
        <strain evidence="5">70B-A</strain>
    </source>
</reference>
<keyword evidence="2" id="KW-0813">Transport</keyword>
<dbReference type="GO" id="GO:0055085">
    <property type="term" value="P:transmembrane transport"/>
    <property type="evidence" value="ECO:0007669"/>
    <property type="project" value="InterPro"/>
</dbReference>
<keyword evidence="6" id="KW-1185">Reference proteome</keyword>
<dbReference type="OrthoDB" id="9815946at2"/>
<dbReference type="GO" id="GO:0030288">
    <property type="term" value="C:outer membrane-bounded periplasmic space"/>
    <property type="evidence" value="ECO:0007669"/>
    <property type="project" value="InterPro"/>
</dbReference>
<dbReference type="PIRSF" id="PIRSF006470">
    <property type="entry name" value="DctB"/>
    <property type="match status" value="1"/>
</dbReference>
<dbReference type="CDD" id="cd13603">
    <property type="entry name" value="PBP2_TRAP_Siap_TeaA_like"/>
    <property type="match status" value="1"/>
</dbReference>
<accession>A0A3P7S0V7</accession>
<comment type="similarity">
    <text evidence="1">Belongs to the bacterial solute-binding protein 7 family.</text>
</comment>
<evidence type="ECO:0000256" key="4">
    <source>
        <dbReference type="SAM" id="MobiDB-lite"/>
    </source>
</evidence>
<protein>
    <submittedName>
        <fullName evidence="5">C4-dicarboxylate ABC transporter substrate-binding protein</fullName>
    </submittedName>
</protein>
<evidence type="ECO:0000256" key="2">
    <source>
        <dbReference type="ARBA" id="ARBA00022448"/>
    </source>
</evidence>
<gene>
    <name evidence="5" type="ORF">PATL70BA_2604</name>
</gene>
<evidence type="ECO:0000313" key="6">
    <source>
        <dbReference type="Proteomes" id="UP000279029"/>
    </source>
</evidence>
<dbReference type="PANTHER" id="PTHR33376">
    <property type="match status" value="1"/>
</dbReference>
<dbReference type="PANTHER" id="PTHR33376:SF7">
    <property type="entry name" value="C4-DICARBOXYLATE-BINDING PROTEIN DCTB"/>
    <property type="match status" value="1"/>
</dbReference>
<evidence type="ECO:0000313" key="5">
    <source>
        <dbReference type="EMBL" id="VDN48506.1"/>
    </source>
</evidence>
<dbReference type="PROSITE" id="PS51257">
    <property type="entry name" value="PROKAR_LIPOPROTEIN"/>
    <property type="match status" value="1"/>
</dbReference>
<name>A0A3P7S0V7_9FIRM</name>
<dbReference type="EMBL" id="LR130778">
    <property type="protein sequence ID" value="VDN48506.1"/>
    <property type="molecule type" value="Genomic_DNA"/>
</dbReference>
<dbReference type="RefSeq" id="WP_125137627.1">
    <property type="nucleotide sequence ID" value="NZ_LR130778.1"/>
</dbReference>
<dbReference type="InterPro" id="IPR038404">
    <property type="entry name" value="TRAP_DctP_sf"/>
</dbReference>
<dbReference type="KEGG" id="cbar:PATL70BA_2604"/>
<organism evidence="5 6">
    <name type="scientific">Petrocella atlantisensis</name>
    <dbReference type="NCBI Taxonomy" id="2173034"/>
    <lineage>
        <taxon>Bacteria</taxon>
        <taxon>Bacillati</taxon>
        <taxon>Bacillota</taxon>
        <taxon>Clostridia</taxon>
        <taxon>Lachnospirales</taxon>
        <taxon>Vallitaleaceae</taxon>
        <taxon>Petrocella</taxon>
    </lineage>
</organism>
<dbReference type="Pfam" id="PF03480">
    <property type="entry name" value="DctP"/>
    <property type="match status" value="1"/>
</dbReference>
<dbReference type="NCBIfam" id="TIGR00787">
    <property type="entry name" value="dctP"/>
    <property type="match status" value="1"/>
</dbReference>
<sequence>MKLTNIKKILGLIIVFSLLMTIVGCAKKDEVTPEPTPSTDVETEEPLAEEPEEPAEVIEIKLAHYAEIGHPADLAANEFALKVEARTNGAVKIIVYPANALGTPDEVLEQNILGTVDMSLPTQGHLSKYSQKFSTVMLPFAFEDADHVYRVLDGPFMEWASPDLEAQGLVFLSNWDWGFRNITNNKRPINTPADVAGLKLRTPPEIQLQAAMEALGANVSQIAFSELILSLNQGVVDGQENPLSVIYYNNVFEAQNHLAITQHVYNSMVNVMSKEVWDRLSEEQQMILKEESTNAGNEMRKMMQEQEEDLIGMLEEKGMEVTYPDKTLFKDMMQPAYDRIAEYAGKENVEYLLKIAEENK</sequence>
<dbReference type="AlphaFoldDB" id="A0A3P7S0V7"/>